<keyword evidence="2" id="KW-0503">Monooxygenase</keyword>
<dbReference type="Gene3D" id="3.30.70.100">
    <property type="match status" value="1"/>
</dbReference>
<organism evidence="2 3">
    <name type="scientific">Goekera deserti</name>
    <dbReference type="NCBI Taxonomy" id="2497753"/>
    <lineage>
        <taxon>Bacteria</taxon>
        <taxon>Bacillati</taxon>
        <taxon>Actinomycetota</taxon>
        <taxon>Actinomycetes</taxon>
        <taxon>Geodermatophilales</taxon>
        <taxon>Geodermatophilaceae</taxon>
        <taxon>Goekera</taxon>
    </lineage>
</organism>
<dbReference type="RefSeq" id="WP_152729578.1">
    <property type="nucleotide sequence ID" value="NZ_JAABOZ010000003.1"/>
</dbReference>
<dbReference type="InterPro" id="IPR011008">
    <property type="entry name" value="Dimeric_a/b-barrel"/>
</dbReference>
<name>A0A7K3WLW0_9ACTN</name>
<dbReference type="PANTHER" id="PTHR33336:SF3">
    <property type="entry name" value="ABM DOMAIN-CONTAINING PROTEIN"/>
    <property type="match status" value="1"/>
</dbReference>
<feature type="domain" description="ABM" evidence="1">
    <location>
        <begin position="2"/>
        <end position="90"/>
    </location>
</feature>
<dbReference type="Proteomes" id="UP000470470">
    <property type="component" value="Unassembled WGS sequence"/>
</dbReference>
<keyword evidence="2" id="KW-0560">Oxidoreductase</keyword>
<dbReference type="EMBL" id="JAAGWK010000036">
    <property type="protein sequence ID" value="NEL56513.1"/>
    <property type="molecule type" value="Genomic_DNA"/>
</dbReference>
<evidence type="ECO:0000313" key="3">
    <source>
        <dbReference type="Proteomes" id="UP000470470"/>
    </source>
</evidence>
<keyword evidence="3" id="KW-1185">Reference proteome</keyword>
<comment type="caution">
    <text evidence="2">The sequence shown here is derived from an EMBL/GenBank/DDBJ whole genome shotgun (WGS) entry which is preliminary data.</text>
</comment>
<dbReference type="GO" id="GO:0004497">
    <property type="term" value="F:monooxygenase activity"/>
    <property type="evidence" value="ECO:0007669"/>
    <property type="project" value="UniProtKB-KW"/>
</dbReference>
<dbReference type="InterPro" id="IPR050744">
    <property type="entry name" value="AI-2_Isomerase_LsrG"/>
</dbReference>
<dbReference type="PROSITE" id="PS51725">
    <property type="entry name" value="ABM"/>
    <property type="match status" value="1"/>
</dbReference>
<evidence type="ECO:0000313" key="2">
    <source>
        <dbReference type="EMBL" id="NEL56513.1"/>
    </source>
</evidence>
<reference evidence="2 3" key="1">
    <citation type="submission" date="2020-02" db="EMBL/GenBank/DDBJ databases">
        <title>The whole genome sequence of CPCC 205119.</title>
        <authorList>
            <person name="Jiang Z."/>
        </authorList>
    </citation>
    <scope>NUCLEOTIDE SEQUENCE [LARGE SCALE GENOMIC DNA]</scope>
    <source>
        <strain evidence="2 3">CPCC 205119</strain>
    </source>
</reference>
<evidence type="ECO:0000259" key="1">
    <source>
        <dbReference type="PROSITE" id="PS51725"/>
    </source>
</evidence>
<sequence>MILVIAAAHARPDRREDMVALLAGLARRSRGEQGCTSYVFTSDIEDPNAFTSIEQWESREDLDRHMGTPELAEALSKLPDMITAEPTITVHEVSRTAPYGS</sequence>
<dbReference type="AlphaFoldDB" id="A0A7K3WLW0"/>
<proteinExistence type="predicted"/>
<dbReference type="PANTHER" id="PTHR33336">
    <property type="entry name" value="QUINOL MONOOXYGENASE YGIN-RELATED"/>
    <property type="match status" value="1"/>
</dbReference>
<dbReference type="Pfam" id="PF03992">
    <property type="entry name" value="ABM"/>
    <property type="match status" value="1"/>
</dbReference>
<accession>A0A7K3WLW0</accession>
<gene>
    <name evidence="2" type="ORF">G1H19_21325</name>
</gene>
<dbReference type="SUPFAM" id="SSF54909">
    <property type="entry name" value="Dimeric alpha+beta barrel"/>
    <property type="match status" value="1"/>
</dbReference>
<dbReference type="InterPro" id="IPR007138">
    <property type="entry name" value="ABM_dom"/>
</dbReference>
<protein>
    <submittedName>
        <fullName evidence="2">Antibiotic biosynthesis monooxygenase</fullName>
    </submittedName>
</protein>